<dbReference type="OrthoDB" id="5379188at2"/>
<dbReference type="EMBL" id="VJVZ01000003">
    <property type="protein sequence ID" value="TRW25758.1"/>
    <property type="molecule type" value="Genomic_DNA"/>
</dbReference>
<name>A0A552V5M7_9FLAO</name>
<keyword evidence="3" id="KW-1185">Reference proteome</keyword>
<accession>A0A552V5M7</accession>
<sequence length="209" mass="23484">MTGFEFLDKHRYIRNTLFLIIILLVGTIIYSLLNGSNISTPYLNITRPKDTIASLPKKNIDTTSSKSLKTVTGKSKNQYKVNEKKDSINNLKPSTAYSVTSNNQMGGITAGQVYINENNQRKLTIQSKEFLLSKFPDKNKSIDVNYIMGDKEGYNFAAEILSFLKSNNFPKAKINSAMFMSEPSYGVEIEEKDTVTNINVFNDPATKPK</sequence>
<evidence type="ECO:0000256" key="1">
    <source>
        <dbReference type="SAM" id="Phobius"/>
    </source>
</evidence>
<evidence type="ECO:0000313" key="2">
    <source>
        <dbReference type="EMBL" id="TRW25758.1"/>
    </source>
</evidence>
<dbReference type="AlphaFoldDB" id="A0A552V5M7"/>
<dbReference type="RefSeq" id="WP_143372422.1">
    <property type="nucleotide sequence ID" value="NZ_VJVZ01000003.1"/>
</dbReference>
<reference evidence="2 3" key="1">
    <citation type="submission" date="2019-07" db="EMBL/GenBank/DDBJ databases">
        <title>Flavobacterium sp. nov., isolated from glacier ice.</title>
        <authorList>
            <person name="Liu Q."/>
            <person name="Xin Y.-H."/>
        </authorList>
    </citation>
    <scope>NUCLEOTIDE SEQUENCE [LARGE SCALE GENOMIC DNA]</scope>
    <source>
        <strain evidence="2 3">ZT4R6</strain>
    </source>
</reference>
<keyword evidence="1" id="KW-0472">Membrane</keyword>
<keyword evidence="1" id="KW-0812">Transmembrane</keyword>
<evidence type="ECO:0000313" key="3">
    <source>
        <dbReference type="Proteomes" id="UP000320643"/>
    </source>
</evidence>
<proteinExistence type="predicted"/>
<feature type="transmembrane region" description="Helical" evidence="1">
    <location>
        <begin position="12"/>
        <end position="33"/>
    </location>
</feature>
<gene>
    <name evidence="2" type="ORF">FMM05_05925</name>
</gene>
<keyword evidence="1" id="KW-1133">Transmembrane helix</keyword>
<comment type="caution">
    <text evidence="2">The sequence shown here is derived from an EMBL/GenBank/DDBJ whole genome shotgun (WGS) entry which is preliminary data.</text>
</comment>
<dbReference type="Proteomes" id="UP000320643">
    <property type="component" value="Unassembled WGS sequence"/>
</dbReference>
<protein>
    <submittedName>
        <fullName evidence="2">Uncharacterized protein</fullName>
    </submittedName>
</protein>
<organism evidence="2 3">
    <name type="scientific">Flavobacterium zepuense</name>
    <dbReference type="NCBI Taxonomy" id="2593302"/>
    <lineage>
        <taxon>Bacteria</taxon>
        <taxon>Pseudomonadati</taxon>
        <taxon>Bacteroidota</taxon>
        <taxon>Flavobacteriia</taxon>
        <taxon>Flavobacteriales</taxon>
        <taxon>Flavobacteriaceae</taxon>
        <taxon>Flavobacterium</taxon>
    </lineage>
</organism>